<dbReference type="InterPro" id="IPR029058">
    <property type="entry name" value="AB_hydrolase_fold"/>
</dbReference>
<feature type="domain" description="AB hydrolase-1" evidence="1">
    <location>
        <begin position="12"/>
        <end position="136"/>
    </location>
</feature>
<dbReference type="Proteomes" id="UP001596052">
    <property type="component" value="Unassembled WGS sequence"/>
</dbReference>
<dbReference type="PANTHER" id="PTHR37946">
    <property type="entry name" value="SLL1969 PROTEIN"/>
    <property type="match status" value="1"/>
</dbReference>
<evidence type="ECO:0000313" key="3">
    <source>
        <dbReference type="Proteomes" id="UP001596052"/>
    </source>
</evidence>
<comment type="caution">
    <text evidence="2">The sequence shown here is derived from an EMBL/GenBank/DDBJ whole genome shotgun (WGS) entry which is preliminary data.</text>
</comment>
<evidence type="ECO:0000313" key="2">
    <source>
        <dbReference type="EMBL" id="MFC5456236.1"/>
    </source>
</evidence>
<proteinExistence type="predicted"/>
<dbReference type="SUPFAM" id="SSF53474">
    <property type="entry name" value="alpha/beta-Hydrolases"/>
    <property type="match status" value="1"/>
</dbReference>
<dbReference type="Pfam" id="PF12697">
    <property type="entry name" value="Abhydrolase_6"/>
    <property type="match status" value="1"/>
</dbReference>
<accession>A0ABW0KT98</accession>
<organism evidence="2 3">
    <name type="scientific">Prosthecobacter fluviatilis</name>
    <dbReference type="NCBI Taxonomy" id="445931"/>
    <lineage>
        <taxon>Bacteria</taxon>
        <taxon>Pseudomonadati</taxon>
        <taxon>Verrucomicrobiota</taxon>
        <taxon>Verrucomicrobiia</taxon>
        <taxon>Verrucomicrobiales</taxon>
        <taxon>Verrucomicrobiaceae</taxon>
        <taxon>Prosthecobacter</taxon>
    </lineage>
</organism>
<gene>
    <name evidence="2" type="ORF">ACFQDI_15335</name>
</gene>
<dbReference type="RefSeq" id="WP_377168280.1">
    <property type="nucleotide sequence ID" value="NZ_JBHSMQ010000005.1"/>
</dbReference>
<sequence>MATPPASPTPTVVLIHGLGRTRRSMWLVGLWLKFCGYRVKSIGYPSHRSSIADAVQNHINPALEKLEIEEGTQVHFVTHSLGGIVFRAWAAQRDPAFPLGRAVLLAPPNQGSQIIDELRQWGWVRWLLGPVSAELGTDANSTPNMLGPLPPETGVIMGNKDTLPIFRRFLGDESDGVVTIASSHGEGEAEHVLLPTNHATIILQPAVFRAVHRFLKTGSFAE</sequence>
<name>A0ABW0KT98_9BACT</name>
<dbReference type="EMBL" id="JBHSMQ010000005">
    <property type="protein sequence ID" value="MFC5456236.1"/>
    <property type="molecule type" value="Genomic_DNA"/>
</dbReference>
<dbReference type="Gene3D" id="3.40.50.1820">
    <property type="entry name" value="alpha/beta hydrolase"/>
    <property type="match status" value="1"/>
</dbReference>
<keyword evidence="3" id="KW-1185">Reference proteome</keyword>
<evidence type="ECO:0000259" key="1">
    <source>
        <dbReference type="Pfam" id="PF12697"/>
    </source>
</evidence>
<protein>
    <submittedName>
        <fullName evidence="2">Esterase/lipase family protein</fullName>
    </submittedName>
</protein>
<dbReference type="InterPro" id="IPR000073">
    <property type="entry name" value="AB_hydrolase_1"/>
</dbReference>
<dbReference type="PANTHER" id="PTHR37946:SF1">
    <property type="entry name" value="SLL1969 PROTEIN"/>
    <property type="match status" value="1"/>
</dbReference>
<reference evidence="3" key="1">
    <citation type="journal article" date="2019" name="Int. J. Syst. Evol. Microbiol.">
        <title>The Global Catalogue of Microorganisms (GCM) 10K type strain sequencing project: providing services to taxonomists for standard genome sequencing and annotation.</title>
        <authorList>
            <consortium name="The Broad Institute Genomics Platform"/>
            <consortium name="The Broad Institute Genome Sequencing Center for Infectious Disease"/>
            <person name="Wu L."/>
            <person name="Ma J."/>
        </authorList>
    </citation>
    <scope>NUCLEOTIDE SEQUENCE [LARGE SCALE GENOMIC DNA]</scope>
    <source>
        <strain evidence="3">CGMCC 4.1469</strain>
    </source>
</reference>